<dbReference type="OrthoDB" id="26758at10239"/>
<dbReference type="RefSeq" id="YP_009278421.1">
    <property type="nucleotide sequence ID" value="NC_031007.1"/>
</dbReference>
<dbReference type="EMBL" id="KX397367">
    <property type="protein sequence ID" value="ANZ48958.1"/>
    <property type="molecule type" value="Genomic_DNA"/>
</dbReference>
<evidence type="ECO:0000313" key="2">
    <source>
        <dbReference type="Proteomes" id="UP000201594"/>
    </source>
</evidence>
<name>A0A1B2ICF7_9CAUD</name>
<evidence type="ECO:0000313" key="1">
    <source>
        <dbReference type="EMBL" id="ANZ48958.1"/>
    </source>
</evidence>
<organism evidence="1 2">
    <name type="scientific">Erwinia phage vB_EamM_EarlPhillipIV</name>
    <dbReference type="NCBI Taxonomy" id="1883372"/>
    <lineage>
        <taxon>Viruses</taxon>
        <taxon>Duplodnaviria</taxon>
        <taxon>Heunggongvirae</taxon>
        <taxon>Uroviricota</taxon>
        <taxon>Caudoviricetes</taxon>
        <taxon>Chimalliviridae</taxon>
        <taxon>Derbicusvirus</taxon>
        <taxon>Derbicusvirus derbicus</taxon>
    </lineage>
</organism>
<dbReference type="GeneID" id="29061712"/>
<sequence length="140" mass="15353">MNIEQFVVRARQADNNEPNKTTERKLALEFAAHVNFITTTDYSRTRATEHAEAALRIIVMLGIRLGLTDDDLEHGLYNPATSDGVLVQAGFSSVAAAFDSVVGHQEPLRCWLHAVATFKAVLGIRSIGFDKALTDFLIPA</sequence>
<reference evidence="1 2" key="1">
    <citation type="submission" date="2016-06" db="EMBL/GenBank/DDBJ databases">
        <authorList>
            <person name="Kjaerup R.B."/>
            <person name="Dalgaard T.S."/>
            <person name="Juul-Madsen H.R."/>
        </authorList>
    </citation>
    <scope>NUCLEOTIDE SEQUENCE [LARGE SCALE GENOMIC DNA]</scope>
</reference>
<dbReference type="KEGG" id="vg:29061712"/>
<proteinExistence type="predicted"/>
<protein>
    <submittedName>
        <fullName evidence="1">Uncharacterized protein</fullName>
    </submittedName>
</protein>
<dbReference type="Proteomes" id="UP000201594">
    <property type="component" value="Segment"/>
</dbReference>
<accession>A0A1B2ICF7</accession>
<gene>
    <name evidence="1" type="ORF">EARLPHILLIPIV_109</name>
</gene>